<comment type="caution">
    <text evidence="1">The sequence shown here is derived from an EMBL/GenBank/DDBJ whole genome shotgun (WGS) entry which is preliminary data.</text>
</comment>
<evidence type="ECO:0000313" key="2">
    <source>
        <dbReference type="Proteomes" id="UP000814033"/>
    </source>
</evidence>
<gene>
    <name evidence="1" type="ORF">FA95DRAFT_1610048</name>
</gene>
<reference evidence="1" key="1">
    <citation type="submission" date="2021-02" db="EMBL/GenBank/DDBJ databases">
        <authorList>
            <consortium name="DOE Joint Genome Institute"/>
            <person name="Ahrendt S."/>
            <person name="Looney B.P."/>
            <person name="Miyauchi S."/>
            <person name="Morin E."/>
            <person name="Drula E."/>
            <person name="Courty P.E."/>
            <person name="Chicoki N."/>
            <person name="Fauchery L."/>
            <person name="Kohler A."/>
            <person name="Kuo A."/>
            <person name="Labutti K."/>
            <person name="Pangilinan J."/>
            <person name="Lipzen A."/>
            <person name="Riley R."/>
            <person name="Andreopoulos W."/>
            <person name="He G."/>
            <person name="Johnson J."/>
            <person name="Barry K.W."/>
            <person name="Grigoriev I.V."/>
            <person name="Nagy L."/>
            <person name="Hibbett D."/>
            <person name="Henrissat B."/>
            <person name="Matheny P.B."/>
            <person name="Labbe J."/>
            <person name="Martin F."/>
        </authorList>
    </citation>
    <scope>NUCLEOTIDE SEQUENCE</scope>
    <source>
        <strain evidence="1">FP105234-sp</strain>
    </source>
</reference>
<evidence type="ECO:0000313" key="1">
    <source>
        <dbReference type="EMBL" id="KAI0042612.1"/>
    </source>
</evidence>
<accession>A0ACB8RFE0</accession>
<dbReference type="Proteomes" id="UP000814033">
    <property type="component" value="Unassembled WGS sequence"/>
</dbReference>
<keyword evidence="2" id="KW-1185">Reference proteome</keyword>
<reference evidence="1" key="2">
    <citation type="journal article" date="2022" name="New Phytol.">
        <title>Evolutionary transition to the ectomycorrhizal habit in the genomes of a hyperdiverse lineage of mushroom-forming fungi.</title>
        <authorList>
            <person name="Looney B."/>
            <person name="Miyauchi S."/>
            <person name="Morin E."/>
            <person name="Drula E."/>
            <person name="Courty P.E."/>
            <person name="Kohler A."/>
            <person name="Kuo A."/>
            <person name="LaButti K."/>
            <person name="Pangilinan J."/>
            <person name="Lipzen A."/>
            <person name="Riley R."/>
            <person name="Andreopoulos W."/>
            <person name="He G."/>
            <person name="Johnson J."/>
            <person name="Nolan M."/>
            <person name="Tritt A."/>
            <person name="Barry K.W."/>
            <person name="Grigoriev I.V."/>
            <person name="Nagy L.G."/>
            <person name="Hibbett D."/>
            <person name="Henrissat B."/>
            <person name="Matheny P.B."/>
            <person name="Labbe J."/>
            <person name="Martin F.M."/>
        </authorList>
    </citation>
    <scope>NUCLEOTIDE SEQUENCE</scope>
    <source>
        <strain evidence="1">FP105234-sp</strain>
    </source>
</reference>
<dbReference type="EMBL" id="MU276056">
    <property type="protein sequence ID" value="KAI0042612.1"/>
    <property type="molecule type" value="Genomic_DNA"/>
</dbReference>
<organism evidence="1 2">
    <name type="scientific">Auriscalpium vulgare</name>
    <dbReference type="NCBI Taxonomy" id="40419"/>
    <lineage>
        <taxon>Eukaryota</taxon>
        <taxon>Fungi</taxon>
        <taxon>Dikarya</taxon>
        <taxon>Basidiomycota</taxon>
        <taxon>Agaricomycotina</taxon>
        <taxon>Agaricomycetes</taxon>
        <taxon>Russulales</taxon>
        <taxon>Auriscalpiaceae</taxon>
        <taxon>Auriscalpium</taxon>
    </lineage>
</organism>
<sequence length="53" mass="5560">MQFAAFSALAALAVLASFVHGRPVPVDGRTIEELNASVCPWLKLSLCDGGESN</sequence>
<proteinExistence type="predicted"/>
<name>A0ACB8RFE0_9AGAM</name>
<protein>
    <submittedName>
        <fullName evidence="1">Uncharacterized protein</fullName>
    </submittedName>
</protein>